<sequence length="56" mass="6438">MIKIDAMYFVFSGVLFTYFGLKGEFNLAYNGIALFMAWASFFLAFSAFKKERSSKN</sequence>
<gene>
    <name evidence="3" type="ORF">SAMN05192540_0878</name>
    <name evidence="2" type="ORF">SAMN05192545_3686</name>
</gene>
<proteinExistence type="predicted"/>
<keyword evidence="1" id="KW-1133">Transmembrane helix</keyword>
<dbReference type="RefSeq" id="WP_157490896.1">
    <property type="nucleotide sequence ID" value="NZ_CAJQES010000019.1"/>
</dbReference>
<organism evidence="3 4">
    <name type="scientific">Maribacter dokdonensis</name>
    <dbReference type="NCBI Taxonomy" id="320912"/>
    <lineage>
        <taxon>Bacteria</taxon>
        <taxon>Pseudomonadati</taxon>
        <taxon>Bacteroidota</taxon>
        <taxon>Flavobacteriia</taxon>
        <taxon>Flavobacteriales</taxon>
        <taxon>Flavobacteriaceae</taxon>
        <taxon>Maribacter</taxon>
    </lineage>
</organism>
<accession>A0A1H4KE52</accession>
<evidence type="ECO:0000313" key="2">
    <source>
        <dbReference type="EMBL" id="SDT40779.1"/>
    </source>
</evidence>
<dbReference type="GeneID" id="90592898"/>
<dbReference type="Proteomes" id="UP000199574">
    <property type="component" value="Chromosome I"/>
</dbReference>
<dbReference type="EMBL" id="FNTB01000001">
    <property type="protein sequence ID" value="SEB56328.1"/>
    <property type="molecule type" value="Genomic_DNA"/>
</dbReference>
<dbReference type="Proteomes" id="UP000183038">
    <property type="component" value="Unassembled WGS sequence"/>
</dbReference>
<feature type="transmembrane region" description="Helical" evidence="1">
    <location>
        <begin position="27"/>
        <end position="48"/>
    </location>
</feature>
<protein>
    <submittedName>
        <fullName evidence="3">Uncharacterized protein</fullName>
    </submittedName>
</protein>
<keyword evidence="5" id="KW-1185">Reference proteome</keyword>
<evidence type="ECO:0000256" key="1">
    <source>
        <dbReference type="SAM" id="Phobius"/>
    </source>
</evidence>
<feature type="transmembrane region" description="Helical" evidence="1">
    <location>
        <begin position="5"/>
        <end position="21"/>
    </location>
</feature>
<reference evidence="2 5" key="1">
    <citation type="submission" date="2016-10" db="EMBL/GenBank/DDBJ databases">
        <authorList>
            <person name="Varghese N."/>
            <person name="Submissions S."/>
        </authorList>
    </citation>
    <scope>NUCLEOTIDE SEQUENCE [LARGE SCALE GENOMIC DNA]</scope>
    <source>
        <strain evidence="2 5">MAR_2009_60</strain>
    </source>
</reference>
<dbReference type="EMBL" id="LT629754">
    <property type="protein sequence ID" value="SDT40779.1"/>
    <property type="molecule type" value="Genomic_DNA"/>
</dbReference>
<evidence type="ECO:0000313" key="4">
    <source>
        <dbReference type="Proteomes" id="UP000183038"/>
    </source>
</evidence>
<dbReference type="AlphaFoldDB" id="A0A1H4KE52"/>
<evidence type="ECO:0000313" key="5">
    <source>
        <dbReference type="Proteomes" id="UP000199574"/>
    </source>
</evidence>
<evidence type="ECO:0000313" key="3">
    <source>
        <dbReference type="EMBL" id="SEB56328.1"/>
    </source>
</evidence>
<keyword evidence="1" id="KW-0472">Membrane</keyword>
<reference evidence="3 4" key="2">
    <citation type="submission" date="2016-10" db="EMBL/GenBank/DDBJ databases">
        <authorList>
            <person name="de Groot N.N."/>
        </authorList>
    </citation>
    <scope>NUCLEOTIDE SEQUENCE [LARGE SCALE GENOMIC DNA]</scope>
    <source>
        <strain evidence="3 4">MAR_2009_71</strain>
    </source>
</reference>
<name>A0A1H4KE52_9FLAO</name>
<keyword evidence="1" id="KW-0812">Transmembrane</keyword>